<dbReference type="EMBL" id="QXIL01000007">
    <property type="protein sequence ID" value="RXI78956.1"/>
    <property type="molecule type" value="Genomic_DNA"/>
</dbReference>
<dbReference type="Gene3D" id="1.20.1560.10">
    <property type="entry name" value="ABC transporter type 1, transmembrane domain"/>
    <property type="match status" value="1"/>
</dbReference>
<evidence type="ECO:0000256" key="1">
    <source>
        <dbReference type="ARBA" id="ARBA00004651"/>
    </source>
</evidence>
<comment type="caution">
    <text evidence="12">The sequence shown here is derived from an EMBL/GenBank/DDBJ whole genome shotgun (WGS) entry which is preliminary data.</text>
</comment>
<keyword evidence="4 9" id="KW-0812">Transmembrane</keyword>
<dbReference type="PANTHER" id="PTHR43394:SF1">
    <property type="entry name" value="ATP-BINDING CASSETTE SUB-FAMILY B MEMBER 10, MITOCHONDRIAL"/>
    <property type="match status" value="1"/>
</dbReference>
<dbReference type="AlphaFoldDB" id="A0A4Q0VHX1"/>
<evidence type="ECO:0000313" key="13">
    <source>
        <dbReference type="Proteomes" id="UP000290602"/>
    </source>
</evidence>
<feature type="transmembrane region" description="Helical" evidence="9">
    <location>
        <begin position="231"/>
        <end position="256"/>
    </location>
</feature>
<dbReference type="RefSeq" id="WP_129032312.1">
    <property type="nucleotide sequence ID" value="NZ_QXIL01000007.1"/>
</dbReference>
<keyword evidence="5" id="KW-0547">Nucleotide-binding</keyword>
<feature type="domain" description="ABC transmembrane type-1" evidence="11">
    <location>
        <begin position="16"/>
        <end position="297"/>
    </location>
</feature>
<dbReference type="GO" id="GO:0005524">
    <property type="term" value="F:ATP binding"/>
    <property type="evidence" value="ECO:0007669"/>
    <property type="project" value="UniProtKB-KW"/>
</dbReference>
<evidence type="ECO:0000256" key="3">
    <source>
        <dbReference type="ARBA" id="ARBA00022475"/>
    </source>
</evidence>
<dbReference type="InterPro" id="IPR011527">
    <property type="entry name" value="ABC1_TM_dom"/>
</dbReference>
<sequence length="575" mass="63203">MKTLMPYFRRYHRDVWGAMVSLVALVFATLWQPRLLQVVMEAIIKNDQNTILQQGLFLLGLAVIGIIGGIINTVYSARIALGVATDLRADVYRHVQSFAYADVEHFSASNLVVRMTNDINQVQQIVMAGFQQITRIPLLFIGALILALVTMPQQWWVILAMMVIILMVSGLAVKRMTVYFGQTQQDIESVNTVARENLMGIRVVKSFVQEGAEINKFSQRSDALTGVTAKIGYWFAILMPAFFLTANLAVGVAVYIVGQNISTHPGYLAAITSFISYLMQILFAVINGGFLMTFASRAIISLGRISEVLETKPSMTYVDGSAEPVGGDIEFDHVSFTYPGDDRPTLKDVSFTLKAGQMLGIVGATGSGKTTLAQLIARLYDPDSGVVKVGGVDVRQLPEKSLRRTVAYVLQRSTLFSGTISGNLRQVQPDASTGHMQWAANIAQASEFIERLPQTYDAPVEERSQNFSGGQQQRLAITRGVMANPKVLILDDATSALDARSEKLVQEALDRDLKATTTIVIAEKISSVLHADQILVLDNGRVSGTGTHQDLVRNNEVYQTIYRTQKAREEGPTNE</sequence>
<feature type="transmembrane region" description="Helical" evidence="9">
    <location>
        <begin position="268"/>
        <end position="294"/>
    </location>
</feature>
<feature type="transmembrane region" description="Helical" evidence="9">
    <location>
        <begin position="133"/>
        <end position="149"/>
    </location>
</feature>
<evidence type="ECO:0000256" key="2">
    <source>
        <dbReference type="ARBA" id="ARBA00022448"/>
    </source>
</evidence>
<dbReference type="PROSITE" id="PS50929">
    <property type="entry name" value="ABC_TM1F"/>
    <property type="match status" value="1"/>
</dbReference>
<dbReference type="FunFam" id="3.40.50.300:FF:000221">
    <property type="entry name" value="Multidrug ABC transporter ATP-binding protein"/>
    <property type="match status" value="1"/>
</dbReference>
<feature type="transmembrane region" description="Helical" evidence="9">
    <location>
        <begin position="12"/>
        <end position="31"/>
    </location>
</feature>
<feature type="domain" description="ABC transporter" evidence="10">
    <location>
        <begin position="329"/>
        <end position="564"/>
    </location>
</feature>
<evidence type="ECO:0000256" key="8">
    <source>
        <dbReference type="ARBA" id="ARBA00023136"/>
    </source>
</evidence>
<reference evidence="12 13" key="1">
    <citation type="submission" date="2018-08" db="EMBL/GenBank/DDBJ databases">
        <title>Lactobacillus suantsai sp. nov., isolated from traditional fermented suan-tsai in Taiwan.</title>
        <authorList>
            <person name="Huang C.-H."/>
        </authorList>
    </citation>
    <scope>NUCLEOTIDE SEQUENCE [LARGE SCALE GENOMIC DNA]</scope>
    <source>
        <strain evidence="12 13">BCRC 12945</strain>
    </source>
</reference>
<dbReference type="GO" id="GO:0005886">
    <property type="term" value="C:plasma membrane"/>
    <property type="evidence" value="ECO:0007669"/>
    <property type="project" value="UniProtKB-SubCell"/>
</dbReference>
<evidence type="ECO:0000313" key="12">
    <source>
        <dbReference type="EMBL" id="RXI78956.1"/>
    </source>
</evidence>
<organism evidence="12 13">
    <name type="scientific">Levilactobacillus suantsaii</name>
    <dbReference type="NCBI Taxonomy" id="2292255"/>
    <lineage>
        <taxon>Bacteria</taxon>
        <taxon>Bacillati</taxon>
        <taxon>Bacillota</taxon>
        <taxon>Bacilli</taxon>
        <taxon>Lactobacillales</taxon>
        <taxon>Lactobacillaceae</taxon>
        <taxon>Levilactobacillus</taxon>
    </lineage>
</organism>
<keyword evidence="2" id="KW-0813">Transport</keyword>
<dbReference type="SUPFAM" id="SSF52540">
    <property type="entry name" value="P-loop containing nucleoside triphosphate hydrolases"/>
    <property type="match status" value="1"/>
</dbReference>
<name>A0A4Q0VHX1_9LACO</name>
<dbReference type="InterPro" id="IPR003593">
    <property type="entry name" value="AAA+_ATPase"/>
</dbReference>
<dbReference type="OrthoDB" id="9770415at2"/>
<evidence type="ECO:0000256" key="7">
    <source>
        <dbReference type="ARBA" id="ARBA00022989"/>
    </source>
</evidence>
<dbReference type="SMART" id="SM00382">
    <property type="entry name" value="AAA"/>
    <property type="match status" value="1"/>
</dbReference>
<dbReference type="GO" id="GO:0015421">
    <property type="term" value="F:ABC-type oligopeptide transporter activity"/>
    <property type="evidence" value="ECO:0007669"/>
    <property type="project" value="TreeGrafter"/>
</dbReference>
<dbReference type="CDD" id="cd18548">
    <property type="entry name" value="ABC_6TM_Tm287_like"/>
    <property type="match status" value="1"/>
</dbReference>
<comment type="subcellular location">
    <subcellularLocation>
        <location evidence="1">Cell membrane</location>
        <topology evidence="1">Multi-pass membrane protein</topology>
    </subcellularLocation>
</comment>
<evidence type="ECO:0000259" key="11">
    <source>
        <dbReference type="PROSITE" id="PS50929"/>
    </source>
</evidence>
<proteinExistence type="predicted"/>
<keyword evidence="7 9" id="KW-1133">Transmembrane helix</keyword>
<evidence type="ECO:0000256" key="5">
    <source>
        <dbReference type="ARBA" id="ARBA00022741"/>
    </source>
</evidence>
<evidence type="ECO:0000259" key="10">
    <source>
        <dbReference type="PROSITE" id="PS50893"/>
    </source>
</evidence>
<dbReference type="PROSITE" id="PS50893">
    <property type="entry name" value="ABC_TRANSPORTER_2"/>
    <property type="match status" value="1"/>
</dbReference>
<feature type="transmembrane region" description="Helical" evidence="9">
    <location>
        <begin position="155"/>
        <end position="173"/>
    </location>
</feature>
<dbReference type="InterPro" id="IPR027417">
    <property type="entry name" value="P-loop_NTPase"/>
</dbReference>
<keyword evidence="13" id="KW-1185">Reference proteome</keyword>
<keyword evidence="6 12" id="KW-0067">ATP-binding</keyword>
<feature type="transmembrane region" description="Helical" evidence="9">
    <location>
        <begin position="51"/>
        <end position="71"/>
    </location>
</feature>
<dbReference type="InterPro" id="IPR039421">
    <property type="entry name" value="Type_1_exporter"/>
</dbReference>
<protein>
    <submittedName>
        <fullName evidence="12">ABC transporter ATP-binding protein</fullName>
    </submittedName>
</protein>
<evidence type="ECO:0000256" key="4">
    <source>
        <dbReference type="ARBA" id="ARBA00022692"/>
    </source>
</evidence>
<keyword evidence="3" id="KW-1003">Cell membrane</keyword>
<dbReference type="Gene3D" id="3.40.50.300">
    <property type="entry name" value="P-loop containing nucleotide triphosphate hydrolases"/>
    <property type="match status" value="1"/>
</dbReference>
<dbReference type="InterPro" id="IPR036640">
    <property type="entry name" value="ABC1_TM_sf"/>
</dbReference>
<evidence type="ECO:0000256" key="6">
    <source>
        <dbReference type="ARBA" id="ARBA00022840"/>
    </source>
</evidence>
<gene>
    <name evidence="12" type="ORF">DXH47_05460</name>
</gene>
<accession>A0A4Q0VHX1</accession>
<dbReference type="Pfam" id="PF00005">
    <property type="entry name" value="ABC_tran"/>
    <property type="match status" value="1"/>
</dbReference>
<dbReference type="PANTHER" id="PTHR43394">
    <property type="entry name" value="ATP-DEPENDENT PERMEASE MDL1, MITOCHONDRIAL"/>
    <property type="match status" value="1"/>
</dbReference>
<evidence type="ECO:0000256" key="9">
    <source>
        <dbReference type="SAM" id="Phobius"/>
    </source>
</evidence>
<dbReference type="InterPro" id="IPR003439">
    <property type="entry name" value="ABC_transporter-like_ATP-bd"/>
</dbReference>
<dbReference type="SUPFAM" id="SSF90123">
    <property type="entry name" value="ABC transporter transmembrane region"/>
    <property type="match status" value="1"/>
</dbReference>
<dbReference type="Proteomes" id="UP000290602">
    <property type="component" value="Unassembled WGS sequence"/>
</dbReference>
<dbReference type="GO" id="GO:0016887">
    <property type="term" value="F:ATP hydrolysis activity"/>
    <property type="evidence" value="ECO:0007669"/>
    <property type="project" value="InterPro"/>
</dbReference>
<keyword evidence="8 9" id="KW-0472">Membrane</keyword>
<dbReference type="Pfam" id="PF00664">
    <property type="entry name" value="ABC_membrane"/>
    <property type="match status" value="1"/>
</dbReference>